<keyword evidence="7" id="KW-0732">Signal</keyword>
<evidence type="ECO:0000313" key="10">
    <source>
        <dbReference type="Proteomes" id="UP000827549"/>
    </source>
</evidence>
<feature type="chain" id="PRO_5042212698" evidence="7">
    <location>
        <begin position="19"/>
        <end position="427"/>
    </location>
</feature>
<dbReference type="InterPro" id="IPR033121">
    <property type="entry name" value="PEPTIDASE_A1"/>
</dbReference>
<keyword evidence="4 6" id="KW-0378">Hydrolase</keyword>
<dbReference type="RefSeq" id="XP_062625219.1">
    <property type="nucleotide sequence ID" value="XM_062769235.1"/>
</dbReference>
<evidence type="ECO:0000256" key="5">
    <source>
        <dbReference type="PIRSR" id="PIRSR601461-1"/>
    </source>
</evidence>
<proteinExistence type="inferred from homology"/>
<dbReference type="SUPFAM" id="SSF50630">
    <property type="entry name" value="Acid proteases"/>
    <property type="match status" value="1"/>
</dbReference>
<protein>
    <submittedName>
        <fullName evidence="9">Penicillopepsin-1</fullName>
    </submittedName>
</protein>
<dbReference type="PROSITE" id="PS51767">
    <property type="entry name" value="PEPTIDASE_A1"/>
    <property type="match status" value="1"/>
</dbReference>
<dbReference type="InterPro" id="IPR021109">
    <property type="entry name" value="Peptidase_aspartic_dom_sf"/>
</dbReference>
<keyword evidence="2 6" id="KW-0645">Protease</keyword>
<dbReference type="PANTHER" id="PTHR47966">
    <property type="entry name" value="BETA-SITE APP-CLEAVING ENZYME, ISOFORM A-RELATED"/>
    <property type="match status" value="1"/>
</dbReference>
<evidence type="ECO:0000259" key="8">
    <source>
        <dbReference type="PROSITE" id="PS51767"/>
    </source>
</evidence>
<evidence type="ECO:0000313" key="9">
    <source>
        <dbReference type="EMBL" id="WOO79187.1"/>
    </source>
</evidence>
<dbReference type="InterPro" id="IPR001969">
    <property type="entry name" value="Aspartic_peptidase_AS"/>
</dbReference>
<dbReference type="Gene3D" id="2.40.70.10">
    <property type="entry name" value="Acid Proteases"/>
    <property type="match status" value="2"/>
</dbReference>
<feature type="domain" description="Peptidase A1" evidence="8">
    <location>
        <begin position="85"/>
        <end position="409"/>
    </location>
</feature>
<dbReference type="CDD" id="cd06097">
    <property type="entry name" value="Aspergillopepsin_like"/>
    <property type="match status" value="1"/>
</dbReference>
<dbReference type="GeneID" id="87805968"/>
<sequence>MKLTSAFVVLAALSGAFAAPTTEFYANSKVQRDLGLQKIPLTRPTNYVPNIQKAIAKAIAKYDRRSFRSGGGRANATAETYDDAWITPVSIGTPPQVVKLDFDTGSSDLWVFSTEISPASDSAGHNLFDPSKSSTFANLDGYTWEIGYGDGSGASGDVGTDTVNIGGAIVKTQAIELAQSVSVEFVNDTSTDGLLGLAFDNINEVDPVKQKTFPTRLAEEGTLPSGSQLFTTAFYSQRDAEQSFWTFGYIDQDLVQASGEALRWTPVNPSRGFWEVPLTRVTVNGKATSVSGYTGVVDSGTTLLLVPEAFRDAWYKAIPGSGYDTDPDSGHISWWFPNSALDSLPEFKIELGGTLWTVQPENFIYDSRDANTTYGSLQSIDGHQAILGDVFLKSVYAVWDTENKRIGLVPKIQKKQNLQPTSTGPPP</sequence>
<dbReference type="InterPro" id="IPR001461">
    <property type="entry name" value="Aspartic_peptidase_A1"/>
</dbReference>
<feature type="active site" evidence="5">
    <location>
        <position position="298"/>
    </location>
</feature>
<dbReference type="Proteomes" id="UP000827549">
    <property type="component" value="Chromosome 2"/>
</dbReference>
<comment type="similarity">
    <text evidence="1 6">Belongs to the peptidase A1 family.</text>
</comment>
<gene>
    <name evidence="9" type="primary">PEPA1</name>
    <name evidence="9" type="ORF">LOC62_02G002721</name>
</gene>
<dbReference type="PRINTS" id="PR00792">
    <property type="entry name" value="PEPSIN"/>
</dbReference>
<evidence type="ECO:0000256" key="3">
    <source>
        <dbReference type="ARBA" id="ARBA00022750"/>
    </source>
</evidence>
<name>A0AAF0Y4C6_9TREE</name>
<dbReference type="InterPro" id="IPR034163">
    <property type="entry name" value="Aspergillopepsin-like_cat_dom"/>
</dbReference>
<evidence type="ECO:0000256" key="2">
    <source>
        <dbReference type="ARBA" id="ARBA00022670"/>
    </source>
</evidence>
<dbReference type="GO" id="GO:0004190">
    <property type="term" value="F:aspartic-type endopeptidase activity"/>
    <property type="evidence" value="ECO:0007669"/>
    <property type="project" value="UniProtKB-KW"/>
</dbReference>
<evidence type="ECO:0000256" key="4">
    <source>
        <dbReference type="ARBA" id="ARBA00022801"/>
    </source>
</evidence>
<dbReference type="Pfam" id="PF00026">
    <property type="entry name" value="Asp"/>
    <property type="match status" value="1"/>
</dbReference>
<dbReference type="FunFam" id="2.40.70.10:FF:000026">
    <property type="entry name" value="Endothiapepsin"/>
    <property type="match status" value="1"/>
</dbReference>
<accession>A0AAF0Y4C6</accession>
<dbReference type="EMBL" id="CP086715">
    <property type="protein sequence ID" value="WOO79187.1"/>
    <property type="molecule type" value="Genomic_DNA"/>
</dbReference>
<organism evidence="9 10">
    <name type="scientific">Vanrija pseudolonga</name>
    <dbReference type="NCBI Taxonomy" id="143232"/>
    <lineage>
        <taxon>Eukaryota</taxon>
        <taxon>Fungi</taxon>
        <taxon>Dikarya</taxon>
        <taxon>Basidiomycota</taxon>
        <taxon>Agaricomycotina</taxon>
        <taxon>Tremellomycetes</taxon>
        <taxon>Trichosporonales</taxon>
        <taxon>Trichosporonaceae</taxon>
        <taxon>Vanrija</taxon>
    </lineage>
</organism>
<feature type="signal peptide" evidence="7">
    <location>
        <begin position="1"/>
        <end position="18"/>
    </location>
</feature>
<reference evidence="9" key="1">
    <citation type="submission" date="2023-10" db="EMBL/GenBank/DDBJ databases">
        <authorList>
            <person name="Noh H."/>
        </authorList>
    </citation>
    <scope>NUCLEOTIDE SEQUENCE</scope>
    <source>
        <strain evidence="9">DUCC4014</strain>
    </source>
</reference>
<evidence type="ECO:0000256" key="6">
    <source>
        <dbReference type="RuleBase" id="RU000454"/>
    </source>
</evidence>
<keyword evidence="3 6" id="KW-0064">Aspartyl protease</keyword>
<evidence type="ECO:0000256" key="1">
    <source>
        <dbReference type="ARBA" id="ARBA00007447"/>
    </source>
</evidence>
<dbReference type="GO" id="GO:0006508">
    <property type="term" value="P:proteolysis"/>
    <property type="evidence" value="ECO:0007669"/>
    <property type="project" value="UniProtKB-KW"/>
</dbReference>
<feature type="active site" evidence="5">
    <location>
        <position position="103"/>
    </location>
</feature>
<evidence type="ECO:0000256" key="7">
    <source>
        <dbReference type="SAM" id="SignalP"/>
    </source>
</evidence>
<dbReference type="AlphaFoldDB" id="A0AAF0Y4C6"/>
<dbReference type="PROSITE" id="PS00141">
    <property type="entry name" value="ASP_PROTEASE"/>
    <property type="match status" value="1"/>
</dbReference>
<keyword evidence="10" id="KW-1185">Reference proteome</keyword>
<dbReference type="PANTHER" id="PTHR47966:SF1">
    <property type="entry name" value="ASPARTYL PROTEINASE"/>
    <property type="match status" value="1"/>
</dbReference>